<feature type="transmembrane region" description="Helical" evidence="8">
    <location>
        <begin position="391"/>
        <end position="408"/>
    </location>
</feature>
<evidence type="ECO:0000256" key="2">
    <source>
        <dbReference type="ARBA" id="ARBA00008170"/>
    </source>
</evidence>
<evidence type="ECO:0000313" key="10">
    <source>
        <dbReference type="EMBL" id="KAF2110272.1"/>
    </source>
</evidence>
<dbReference type="PANTHER" id="PTHR31503">
    <property type="entry name" value="VACUOLAR CALCIUM ION TRANSPORTER"/>
    <property type="match status" value="1"/>
</dbReference>
<dbReference type="GO" id="GO:0000329">
    <property type="term" value="C:fungal-type vacuole membrane"/>
    <property type="evidence" value="ECO:0007669"/>
    <property type="project" value="TreeGrafter"/>
</dbReference>
<comment type="subcellular location">
    <subcellularLocation>
        <location evidence="1">Endomembrane system</location>
        <topology evidence="1">Multi-pass membrane protein</topology>
    </subcellularLocation>
</comment>
<feature type="transmembrane region" description="Helical" evidence="8">
    <location>
        <begin position="77"/>
        <end position="98"/>
    </location>
</feature>
<dbReference type="GO" id="GO:0012505">
    <property type="term" value="C:endomembrane system"/>
    <property type="evidence" value="ECO:0007669"/>
    <property type="project" value="UniProtKB-SubCell"/>
</dbReference>
<keyword evidence="4 8" id="KW-0812">Transmembrane</keyword>
<feature type="transmembrane region" description="Helical" evidence="8">
    <location>
        <begin position="236"/>
        <end position="254"/>
    </location>
</feature>
<dbReference type="FunFam" id="1.20.1420.30:FF:000026">
    <property type="entry name" value="Vacuolar calcium ion transporter"/>
    <property type="match status" value="1"/>
</dbReference>
<keyword evidence="7 8" id="KW-0472">Membrane</keyword>
<protein>
    <submittedName>
        <fullName evidence="10">Sodium/calcium exchanger protein-domain-containing protein</fullName>
    </submittedName>
</protein>
<feature type="domain" description="Sodium/calcium exchanger membrane region" evidence="9">
    <location>
        <begin position="293"/>
        <end position="433"/>
    </location>
</feature>
<feature type="domain" description="Sodium/calcium exchanger membrane region" evidence="9">
    <location>
        <begin position="77"/>
        <end position="254"/>
    </location>
</feature>
<evidence type="ECO:0000256" key="3">
    <source>
        <dbReference type="ARBA" id="ARBA00022448"/>
    </source>
</evidence>
<evidence type="ECO:0000313" key="11">
    <source>
        <dbReference type="Proteomes" id="UP000799770"/>
    </source>
</evidence>
<sequence length="457" mass="49994">MSHSNHHSSGERQPLLHNIIPTHIHPDGESGRSGFHLKHFLNVAWRSGSNAAKYVNLLWPLVPVAIILHYATPGLPLTIFALSYIGMIPVANLLGFAGQEFARKMPKVSGILIETAFGSIVEIILFIILIAKHKSAHGSSEHGNLIPVIQAAILGSILTNLLLCLGGCFFVGGLRQQTQRFHASISEVGTGLLSVAGFGLLIPSAYYSALKGSTVPVAIGHHVFTEAKLQYNTLKISQVTSILLMIAFAIFIWYNARSQHSIFDEVLEQDEHHDLDRESDLAKPKFTFTECAVALVLALVLVTLLAVFLVERIEDVVESGVPDQFLGLILLPFVEKAAEHLTAVDEAWDGQINFALFHCIGPSIQTALFNAPLVVIVGWILGKDMDLNFEIFMIVLLVMSIFVVGNFLRDGESNYLEGALLLIVYTIIAVASWYYPNPDVAASNGSELLQAIRHPEL</sequence>
<evidence type="ECO:0000256" key="8">
    <source>
        <dbReference type="SAM" id="Phobius"/>
    </source>
</evidence>
<feature type="transmembrane region" description="Helical" evidence="8">
    <location>
        <begin position="151"/>
        <end position="173"/>
    </location>
</feature>
<dbReference type="GO" id="GO:0015369">
    <property type="term" value="F:calcium:proton antiporter activity"/>
    <property type="evidence" value="ECO:0007669"/>
    <property type="project" value="UniProtKB-ARBA"/>
</dbReference>
<evidence type="ECO:0000256" key="6">
    <source>
        <dbReference type="ARBA" id="ARBA00023065"/>
    </source>
</evidence>
<dbReference type="Gene3D" id="1.20.1420.30">
    <property type="entry name" value="NCX, central ion-binding region"/>
    <property type="match status" value="2"/>
</dbReference>
<feature type="transmembrane region" description="Helical" evidence="8">
    <location>
        <begin position="291"/>
        <end position="310"/>
    </location>
</feature>
<keyword evidence="11" id="KW-1185">Reference proteome</keyword>
<dbReference type="OrthoDB" id="1699231at2759"/>
<dbReference type="InterPro" id="IPR004837">
    <property type="entry name" value="NaCa_Exmemb"/>
</dbReference>
<dbReference type="Pfam" id="PF01699">
    <property type="entry name" value="Na_Ca_ex"/>
    <property type="match status" value="2"/>
</dbReference>
<feature type="transmembrane region" description="Helical" evidence="8">
    <location>
        <begin position="185"/>
        <end position="207"/>
    </location>
</feature>
<feature type="transmembrane region" description="Helical" evidence="8">
    <location>
        <begin position="54"/>
        <end position="71"/>
    </location>
</feature>
<evidence type="ECO:0000256" key="1">
    <source>
        <dbReference type="ARBA" id="ARBA00004127"/>
    </source>
</evidence>
<dbReference type="InterPro" id="IPR044880">
    <property type="entry name" value="NCX_ion-bd_dom_sf"/>
</dbReference>
<dbReference type="EMBL" id="ML977338">
    <property type="protein sequence ID" value="KAF2110272.1"/>
    <property type="molecule type" value="Genomic_DNA"/>
</dbReference>
<dbReference type="PANTHER" id="PTHR31503:SF14">
    <property type="entry name" value="VACUOLAR CALCIUM ION TRANSPORTER"/>
    <property type="match status" value="1"/>
</dbReference>
<dbReference type="FunFam" id="1.20.1420.30:FF:000027">
    <property type="entry name" value="Vacuolar calcium ion transporter"/>
    <property type="match status" value="1"/>
</dbReference>
<organism evidence="10 11">
    <name type="scientific">Lophiotrema nucula</name>
    <dbReference type="NCBI Taxonomy" id="690887"/>
    <lineage>
        <taxon>Eukaryota</taxon>
        <taxon>Fungi</taxon>
        <taxon>Dikarya</taxon>
        <taxon>Ascomycota</taxon>
        <taxon>Pezizomycotina</taxon>
        <taxon>Dothideomycetes</taxon>
        <taxon>Pleosporomycetidae</taxon>
        <taxon>Pleosporales</taxon>
        <taxon>Lophiotremataceae</taxon>
        <taxon>Lophiotrema</taxon>
    </lineage>
</organism>
<evidence type="ECO:0000256" key="7">
    <source>
        <dbReference type="ARBA" id="ARBA00023136"/>
    </source>
</evidence>
<feature type="transmembrane region" description="Helical" evidence="8">
    <location>
        <begin position="415"/>
        <end position="435"/>
    </location>
</feature>
<comment type="similarity">
    <text evidence="2">Belongs to the Ca(2+):cation antiporter (CaCA) (TC 2.A.19) family.</text>
</comment>
<evidence type="ECO:0000259" key="9">
    <source>
        <dbReference type="Pfam" id="PF01699"/>
    </source>
</evidence>
<proteinExistence type="inferred from homology"/>
<keyword evidence="6" id="KW-0406">Ion transport</keyword>
<feature type="transmembrane region" description="Helical" evidence="8">
    <location>
        <begin position="110"/>
        <end position="131"/>
    </location>
</feature>
<dbReference type="GO" id="GO:0006874">
    <property type="term" value="P:intracellular calcium ion homeostasis"/>
    <property type="evidence" value="ECO:0007669"/>
    <property type="project" value="TreeGrafter"/>
</dbReference>
<dbReference type="InterPro" id="IPR004713">
    <property type="entry name" value="CaH_exchang"/>
</dbReference>
<evidence type="ECO:0000256" key="4">
    <source>
        <dbReference type="ARBA" id="ARBA00022692"/>
    </source>
</evidence>
<dbReference type="Proteomes" id="UP000799770">
    <property type="component" value="Unassembled WGS sequence"/>
</dbReference>
<accession>A0A6A5YT13</accession>
<evidence type="ECO:0000256" key="5">
    <source>
        <dbReference type="ARBA" id="ARBA00022989"/>
    </source>
</evidence>
<name>A0A6A5YT13_9PLEO</name>
<keyword evidence="5 8" id="KW-1133">Transmembrane helix</keyword>
<reference evidence="10" key="1">
    <citation type="journal article" date="2020" name="Stud. Mycol.">
        <title>101 Dothideomycetes genomes: a test case for predicting lifestyles and emergence of pathogens.</title>
        <authorList>
            <person name="Haridas S."/>
            <person name="Albert R."/>
            <person name="Binder M."/>
            <person name="Bloem J."/>
            <person name="Labutti K."/>
            <person name="Salamov A."/>
            <person name="Andreopoulos B."/>
            <person name="Baker S."/>
            <person name="Barry K."/>
            <person name="Bills G."/>
            <person name="Bluhm B."/>
            <person name="Cannon C."/>
            <person name="Castanera R."/>
            <person name="Culley D."/>
            <person name="Daum C."/>
            <person name="Ezra D."/>
            <person name="Gonzalez J."/>
            <person name="Henrissat B."/>
            <person name="Kuo A."/>
            <person name="Liang C."/>
            <person name="Lipzen A."/>
            <person name="Lutzoni F."/>
            <person name="Magnuson J."/>
            <person name="Mondo S."/>
            <person name="Nolan M."/>
            <person name="Ohm R."/>
            <person name="Pangilinan J."/>
            <person name="Park H.-J."/>
            <person name="Ramirez L."/>
            <person name="Alfaro M."/>
            <person name="Sun H."/>
            <person name="Tritt A."/>
            <person name="Yoshinaga Y."/>
            <person name="Zwiers L.-H."/>
            <person name="Turgeon B."/>
            <person name="Goodwin S."/>
            <person name="Spatafora J."/>
            <person name="Crous P."/>
            <person name="Grigoriev I."/>
        </authorList>
    </citation>
    <scope>NUCLEOTIDE SEQUENCE</scope>
    <source>
        <strain evidence="10">CBS 627.86</strain>
    </source>
</reference>
<gene>
    <name evidence="10" type="ORF">BDV96DRAFT_501226</name>
</gene>
<keyword evidence="3" id="KW-0813">Transport</keyword>
<dbReference type="AlphaFoldDB" id="A0A6A5YT13"/>